<feature type="chain" id="PRO_5007562014" evidence="2">
    <location>
        <begin position="23"/>
        <end position="115"/>
    </location>
</feature>
<sequence length="115" mass="11130">MSASLSLAAAGIPAMQMAAAAAAAAAAAVAGGGARSHSVGGMSWARPEAAQPVGPAPSALPPLPLPHQYQNPQWTPEASGGGAIDPAVALLVAVSRRLEAVAAEQARLEAESSGS</sequence>
<name>A0A150GD72_GONPE</name>
<evidence type="ECO:0000313" key="4">
    <source>
        <dbReference type="Proteomes" id="UP000075714"/>
    </source>
</evidence>
<evidence type="ECO:0000313" key="3">
    <source>
        <dbReference type="EMBL" id="KXZ47723.1"/>
    </source>
</evidence>
<proteinExistence type="predicted"/>
<comment type="caution">
    <text evidence="3">The sequence shown here is derived from an EMBL/GenBank/DDBJ whole genome shotgun (WGS) entry which is preliminary data.</text>
</comment>
<gene>
    <name evidence="3" type="ORF">GPECTOR_33g605</name>
</gene>
<protein>
    <submittedName>
        <fullName evidence="3">Uncharacterized protein</fullName>
    </submittedName>
</protein>
<dbReference type="EMBL" id="LSYV01000034">
    <property type="protein sequence ID" value="KXZ47723.1"/>
    <property type="molecule type" value="Genomic_DNA"/>
</dbReference>
<keyword evidence="2" id="KW-0732">Signal</keyword>
<dbReference type="AlphaFoldDB" id="A0A150GD72"/>
<dbReference type="Proteomes" id="UP000075714">
    <property type="component" value="Unassembled WGS sequence"/>
</dbReference>
<feature type="region of interest" description="Disordered" evidence="1">
    <location>
        <begin position="33"/>
        <end position="80"/>
    </location>
</feature>
<feature type="signal peptide" evidence="2">
    <location>
        <begin position="1"/>
        <end position="22"/>
    </location>
</feature>
<evidence type="ECO:0000256" key="2">
    <source>
        <dbReference type="SAM" id="SignalP"/>
    </source>
</evidence>
<organism evidence="3 4">
    <name type="scientific">Gonium pectorale</name>
    <name type="common">Green alga</name>
    <dbReference type="NCBI Taxonomy" id="33097"/>
    <lineage>
        <taxon>Eukaryota</taxon>
        <taxon>Viridiplantae</taxon>
        <taxon>Chlorophyta</taxon>
        <taxon>core chlorophytes</taxon>
        <taxon>Chlorophyceae</taxon>
        <taxon>CS clade</taxon>
        <taxon>Chlamydomonadales</taxon>
        <taxon>Volvocaceae</taxon>
        <taxon>Gonium</taxon>
    </lineage>
</organism>
<reference evidence="4" key="1">
    <citation type="journal article" date="2016" name="Nat. Commun.">
        <title>The Gonium pectorale genome demonstrates co-option of cell cycle regulation during the evolution of multicellularity.</title>
        <authorList>
            <person name="Hanschen E.R."/>
            <person name="Marriage T.N."/>
            <person name="Ferris P.J."/>
            <person name="Hamaji T."/>
            <person name="Toyoda A."/>
            <person name="Fujiyama A."/>
            <person name="Neme R."/>
            <person name="Noguchi H."/>
            <person name="Minakuchi Y."/>
            <person name="Suzuki M."/>
            <person name="Kawai-Toyooka H."/>
            <person name="Smith D.R."/>
            <person name="Sparks H."/>
            <person name="Anderson J."/>
            <person name="Bakaric R."/>
            <person name="Luria V."/>
            <person name="Karger A."/>
            <person name="Kirschner M.W."/>
            <person name="Durand P.M."/>
            <person name="Michod R.E."/>
            <person name="Nozaki H."/>
            <person name="Olson B.J."/>
        </authorList>
    </citation>
    <scope>NUCLEOTIDE SEQUENCE [LARGE SCALE GENOMIC DNA]</scope>
    <source>
        <strain evidence="4">NIES-2863</strain>
    </source>
</reference>
<feature type="compositionally biased region" description="Pro residues" evidence="1">
    <location>
        <begin position="54"/>
        <end position="65"/>
    </location>
</feature>
<evidence type="ECO:0000256" key="1">
    <source>
        <dbReference type="SAM" id="MobiDB-lite"/>
    </source>
</evidence>
<keyword evidence="4" id="KW-1185">Reference proteome</keyword>
<accession>A0A150GD72</accession>